<gene>
    <name evidence="2" type="ORF">I206_01099</name>
    <name evidence="3" type="ORF">I206_100226</name>
</gene>
<feature type="compositionally biased region" description="Pro residues" evidence="1">
    <location>
        <begin position="252"/>
        <end position="267"/>
    </location>
</feature>
<feature type="compositionally biased region" description="Basic and acidic residues" evidence="1">
    <location>
        <begin position="103"/>
        <end position="132"/>
    </location>
</feature>
<feature type="region of interest" description="Disordered" evidence="1">
    <location>
        <begin position="469"/>
        <end position="502"/>
    </location>
</feature>
<reference evidence="3" key="4">
    <citation type="submission" date="2024-02" db="EMBL/GenBank/DDBJ databases">
        <title>Comparative genomics of Cryptococcus and Kwoniella reveals pathogenesis evolution and contrasting modes of karyotype evolution via chromosome fusion or intercentromeric recombination.</title>
        <authorList>
            <person name="Coelho M.A."/>
            <person name="David-Palma M."/>
            <person name="Shea T."/>
            <person name="Bowers K."/>
            <person name="McGinley-Smith S."/>
            <person name="Mohammad A.W."/>
            <person name="Gnirke A."/>
            <person name="Yurkov A.M."/>
            <person name="Nowrousian M."/>
            <person name="Sun S."/>
            <person name="Cuomo C.A."/>
            <person name="Heitman J."/>
        </authorList>
    </citation>
    <scope>NUCLEOTIDE SEQUENCE</scope>
    <source>
        <strain evidence="3">CBS 10737</strain>
    </source>
</reference>
<protein>
    <submittedName>
        <fullName evidence="2">Uncharacterized protein</fullName>
    </submittedName>
</protein>
<feature type="compositionally biased region" description="Basic and acidic residues" evidence="1">
    <location>
        <begin position="350"/>
        <end position="369"/>
    </location>
</feature>
<dbReference type="AlphaFoldDB" id="A0A1B9IE13"/>
<dbReference type="Proteomes" id="UP000094020">
    <property type="component" value="Chromosome 1"/>
</dbReference>
<evidence type="ECO:0000313" key="4">
    <source>
        <dbReference type="Proteomes" id="UP000094020"/>
    </source>
</evidence>
<feature type="region of interest" description="Disordered" evidence="1">
    <location>
        <begin position="1"/>
        <end position="369"/>
    </location>
</feature>
<feature type="region of interest" description="Disordered" evidence="1">
    <location>
        <begin position="862"/>
        <end position="887"/>
    </location>
</feature>
<dbReference type="STRING" id="1296096.A0A1B9IE13"/>
<reference evidence="3" key="2">
    <citation type="submission" date="2013-07" db="EMBL/GenBank/DDBJ databases">
        <authorList>
            <consortium name="The Broad Institute Genome Sequencing Platform"/>
            <person name="Cuomo C."/>
            <person name="Litvintseva A."/>
            <person name="Chen Y."/>
            <person name="Heitman J."/>
            <person name="Sun S."/>
            <person name="Springer D."/>
            <person name="Dromer F."/>
            <person name="Young S.K."/>
            <person name="Zeng Q."/>
            <person name="Gargeya S."/>
            <person name="Fitzgerald M."/>
            <person name="Abouelleil A."/>
            <person name="Alvarado L."/>
            <person name="Berlin A.M."/>
            <person name="Chapman S.B."/>
            <person name="Dewar J."/>
            <person name="Goldberg J."/>
            <person name="Griggs A."/>
            <person name="Gujja S."/>
            <person name="Hansen M."/>
            <person name="Howarth C."/>
            <person name="Imamovic A."/>
            <person name="Larimer J."/>
            <person name="McCowan C."/>
            <person name="Murphy C."/>
            <person name="Pearson M."/>
            <person name="Priest M."/>
            <person name="Roberts A."/>
            <person name="Saif S."/>
            <person name="Shea T."/>
            <person name="Sykes S."/>
            <person name="Wortman J."/>
            <person name="Nusbaum C."/>
            <person name="Birren B."/>
        </authorList>
    </citation>
    <scope>NUCLEOTIDE SEQUENCE</scope>
    <source>
        <strain evidence="3">CBS 10737</strain>
    </source>
</reference>
<dbReference type="EMBL" id="KI894007">
    <property type="protein sequence ID" value="OCF53792.1"/>
    <property type="molecule type" value="Genomic_DNA"/>
</dbReference>
<feature type="compositionally biased region" description="Basic and acidic residues" evidence="1">
    <location>
        <begin position="414"/>
        <end position="429"/>
    </location>
</feature>
<name>A0A1B9IE13_9TREE</name>
<reference evidence="2" key="1">
    <citation type="submission" date="2013-07" db="EMBL/GenBank/DDBJ databases">
        <title>The Genome Sequence of Cryptococcus pinus CBS10737.</title>
        <authorList>
            <consortium name="The Broad Institute Genome Sequencing Platform"/>
            <person name="Cuomo C."/>
            <person name="Litvintseva A."/>
            <person name="Chen Y."/>
            <person name="Heitman J."/>
            <person name="Sun S."/>
            <person name="Springer D."/>
            <person name="Dromer F."/>
            <person name="Young S.K."/>
            <person name="Zeng Q."/>
            <person name="Gargeya S."/>
            <person name="Fitzgerald M."/>
            <person name="Abouelleil A."/>
            <person name="Alvarado L."/>
            <person name="Berlin A.M."/>
            <person name="Chapman S.B."/>
            <person name="Dewar J."/>
            <person name="Goldberg J."/>
            <person name="Griggs A."/>
            <person name="Gujja S."/>
            <person name="Hansen M."/>
            <person name="Howarth C."/>
            <person name="Imamovic A."/>
            <person name="Larimer J."/>
            <person name="McCowan C."/>
            <person name="Murphy C."/>
            <person name="Pearson M."/>
            <person name="Priest M."/>
            <person name="Roberts A."/>
            <person name="Saif S."/>
            <person name="Shea T."/>
            <person name="Sykes S."/>
            <person name="Wortman J."/>
            <person name="Nusbaum C."/>
            <person name="Birren B."/>
        </authorList>
    </citation>
    <scope>NUCLEOTIDE SEQUENCE [LARGE SCALE GENOMIC DNA]</scope>
    <source>
        <strain evidence="2">CBS 10737</strain>
    </source>
</reference>
<feature type="compositionally biased region" description="Polar residues" evidence="1">
    <location>
        <begin position="226"/>
        <end position="245"/>
    </location>
</feature>
<reference evidence="2" key="3">
    <citation type="submission" date="2016-07" db="EMBL/GenBank/DDBJ databases">
        <title>Evolution of pathogenesis and genome organization in the Tremellales.</title>
        <authorList>
            <person name="Cuomo C."/>
            <person name="Litvintseva A."/>
            <person name="Heitman J."/>
            <person name="Chen Y."/>
            <person name="Sun S."/>
            <person name="Springer D."/>
            <person name="Dromer F."/>
            <person name="Young S."/>
            <person name="Zeng Q."/>
            <person name="Chapman S."/>
            <person name="Gujja S."/>
            <person name="Saif S."/>
            <person name="Birren B."/>
        </authorList>
    </citation>
    <scope>NUCLEOTIDE SEQUENCE</scope>
    <source>
        <strain evidence="2">CBS 10737</strain>
    </source>
</reference>
<feature type="compositionally biased region" description="Polar residues" evidence="1">
    <location>
        <begin position="194"/>
        <end position="210"/>
    </location>
</feature>
<accession>A0A1B9IE13</accession>
<feature type="compositionally biased region" description="Polar residues" evidence="1">
    <location>
        <begin position="272"/>
        <end position="282"/>
    </location>
</feature>
<dbReference type="OrthoDB" id="2565223at2759"/>
<feature type="compositionally biased region" description="Low complexity" evidence="1">
    <location>
        <begin position="55"/>
        <end position="85"/>
    </location>
</feature>
<feature type="compositionally biased region" description="Low complexity" evidence="1">
    <location>
        <begin position="479"/>
        <end position="492"/>
    </location>
</feature>
<evidence type="ECO:0000256" key="1">
    <source>
        <dbReference type="SAM" id="MobiDB-lite"/>
    </source>
</evidence>
<feature type="region of interest" description="Disordered" evidence="1">
    <location>
        <begin position="715"/>
        <end position="819"/>
    </location>
</feature>
<organism evidence="2">
    <name type="scientific">Kwoniella pini CBS 10737</name>
    <dbReference type="NCBI Taxonomy" id="1296096"/>
    <lineage>
        <taxon>Eukaryota</taxon>
        <taxon>Fungi</taxon>
        <taxon>Dikarya</taxon>
        <taxon>Basidiomycota</taxon>
        <taxon>Agaricomycotina</taxon>
        <taxon>Tremellomycetes</taxon>
        <taxon>Tremellales</taxon>
        <taxon>Cryptococcaceae</taxon>
        <taxon>Kwoniella</taxon>
    </lineage>
</organism>
<dbReference type="EMBL" id="CP144519">
    <property type="protein sequence ID" value="WWC66325.1"/>
    <property type="molecule type" value="Genomic_DNA"/>
</dbReference>
<evidence type="ECO:0000313" key="2">
    <source>
        <dbReference type="EMBL" id="OCF53792.1"/>
    </source>
</evidence>
<dbReference type="GeneID" id="30169468"/>
<keyword evidence="4" id="KW-1185">Reference proteome</keyword>
<feature type="compositionally biased region" description="Basic and acidic residues" evidence="1">
    <location>
        <begin position="212"/>
        <end position="223"/>
    </location>
</feature>
<proteinExistence type="predicted"/>
<dbReference type="KEGG" id="kpin:30169468"/>
<sequence length="956" mass="106230">MSSGGRARGRGRGLVPPRAIEDRDVLGYANKKVANLGPPSIQTFSKPLNRGRGGPSSRLRGSRGGPSIPRGSSRGRGLPRSLRGGNATRNGLPSRPEINNYRPRYDSPPRYPRERDEGYRDRSRVEVRDESSQRPPHRTFSSSSSPPPSAQFARNYSRRYSPSQPVKQDRWSPSSRYRRTPPRIDRQDDFDDILNNQAGPSRPTSYNSQRIYDPDNDNRDKALSHLSRNPNPNGISAQLPTSSKPISDPAFRRPPPSGPSNSRPPSPAEVNGNPNTHTQTLDTGRGRPAVPISVIPEPLAEIKKMSFKPNNPNNPKPKGKEKQKAEVSLKSEPEIECDPEPDGQHQMSDSNKEEILGEQVDVKPSVKDLENEVITDEGVRTSGTIAFTKQELPECWAKDPHARSHARMTFRKSQRAEMTDQGKKIGGTHWRDDGVAFDWTLPDPTPVHKVLHPTTRAVSPPDPIIVDSPTKPLATPIDASSYPSSAVGSSAADPPSNKITHDETPVSVAVTDVQQEEGHGGPGNQYLYITYPPEYDTLAKRKQSVEAFQSWKNDIKRSYSEPDAKGLPTKTPVLQTWEDTPTMQVRIFPIERKNEVELPTWKNKSSQYYEFFEYPKDILKHNEKNKTLGEGLIEEWISDIRDIVSKPDEHGRPTRWTKTCIHEKEDGTKILAILSKDKTSEEIENHVATPIAINEELASRTIRNEQLNVNASNPLKLLKKPNDQSICTPNYKDKSTTPAIAAAQPPDPSTLTKNQRRKLYKRAREEEMELNDSFKSVAPSEDQHSSGNLAVSERSKKVKKTHHDEKTHSFETAASNRSPAKKLANLQKNSHSPTKASSSALPLVNETSTSILTSIAKPNNASAGINATPTPTNSSNLDPGSTVQDIKSDSTASISPVLENLNKSLRQKVSEIEKWTKLSVEFPDLKIALTEQISKTREDIFQLYDDIASEKGRLGL</sequence>
<feature type="compositionally biased region" description="Basic and acidic residues" evidence="1">
    <location>
        <begin position="318"/>
        <end position="333"/>
    </location>
</feature>
<dbReference type="RefSeq" id="XP_019015011.1">
    <property type="nucleotide sequence ID" value="XM_019152873.1"/>
</dbReference>
<evidence type="ECO:0000313" key="3">
    <source>
        <dbReference type="EMBL" id="WWC66325.1"/>
    </source>
</evidence>
<feature type="compositionally biased region" description="Polar residues" evidence="1">
    <location>
        <begin position="152"/>
        <end position="166"/>
    </location>
</feature>
<feature type="region of interest" description="Disordered" evidence="1">
    <location>
        <begin position="409"/>
        <end position="429"/>
    </location>
</feature>